<keyword evidence="1" id="KW-1133">Transmembrane helix</keyword>
<dbReference type="EMBL" id="CAJVQA010032150">
    <property type="protein sequence ID" value="CAG8802781.1"/>
    <property type="molecule type" value="Genomic_DNA"/>
</dbReference>
<name>A0A9N9JYT0_9GLOM</name>
<dbReference type="Proteomes" id="UP000789759">
    <property type="component" value="Unassembled WGS sequence"/>
</dbReference>
<feature type="transmembrane region" description="Helical" evidence="1">
    <location>
        <begin position="301"/>
        <end position="320"/>
    </location>
</feature>
<keyword evidence="3" id="KW-1185">Reference proteome</keyword>
<protein>
    <submittedName>
        <fullName evidence="2">3030_t:CDS:1</fullName>
    </submittedName>
</protein>
<dbReference type="OrthoDB" id="2380929at2759"/>
<accession>A0A9N9JYT0</accession>
<proteinExistence type="predicted"/>
<keyword evidence="1" id="KW-0812">Transmembrane</keyword>
<comment type="caution">
    <text evidence="2">The sequence shown here is derived from an EMBL/GenBank/DDBJ whole genome shotgun (WGS) entry which is preliminary data.</text>
</comment>
<keyword evidence="1" id="KW-0472">Membrane</keyword>
<reference evidence="2" key="1">
    <citation type="submission" date="2021-06" db="EMBL/GenBank/DDBJ databases">
        <authorList>
            <person name="Kallberg Y."/>
            <person name="Tangrot J."/>
            <person name="Rosling A."/>
        </authorList>
    </citation>
    <scope>NUCLEOTIDE SEQUENCE</scope>
    <source>
        <strain evidence="2">FL966</strain>
    </source>
</reference>
<sequence>VFKCDLYIDLNELFANPDIRLEVQVIRIYGDIIKLSRDLQIPKMVGCSAILIAARRFEIEPGCQILVNFKVSFRIIIYAMEISSELTIIAKSQLENSEAESLKLKIDTTNEKIGKLLSLQNGKDPEYNDISTFDNLIFKIKEESFLKMLRFSLQIACALFYDEPEITQSILSWIVKITSIQSRVENFQSGVEELYRQALPVLIQFDVLNERKQNEITFIPLLDKTHYENCIEEFIKSAHLYENEYMKILDKKDNNNQKEIEFEMLLKDCNDITKVHEHLEDNEHGRHKSAFDLMTKLGKELMVMLAHLFIKISMVLMIRISSSN</sequence>
<organism evidence="2 3">
    <name type="scientific">Cetraspora pellucida</name>
    <dbReference type="NCBI Taxonomy" id="1433469"/>
    <lineage>
        <taxon>Eukaryota</taxon>
        <taxon>Fungi</taxon>
        <taxon>Fungi incertae sedis</taxon>
        <taxon>Mucoromycota</taxon>
        <taxon>Glomeromycotina</taxon>
        <taxon>Glomeromycetes</taxon>
        <taxon>Diversisporales</taxon>
        <taxon>Gigasporaceae</taxon>
        <taxon>Cetraspora</taxon>
    </lineage>
</organism>
<feature type="non-terminal residue" evidence="2">
    <location>
        <position position="1"/>
    </location>
</feature>
<evidence type="ECO:0000313" key="2">
    <source>
        <dbReference type="EMBL" id="CAG8802781.1"/>
    </source>
</evidence>
<dbReference type="AlphaFoldDB" id="A0A9N9JYT0"/>
<evidence type="ECO:0000313" key="3">
    <source>
        <dbReference type="Proteomes" id="UP000789759"/>
    </source>
</evidence>
<gene>
    <name evidence="2" type="ORF">CPELLU_LOCUS17842</name>
</gene>
<evidence type="ECO:0000256" key="1">
    <source>
        <dbReference type="SAM" id="Phobius"/>
    </source>
</evidence>